<dbReference type="FunFam" id="3.40.50.300:FF:000854">
    <property type="entry name" value="Multidrug ABC transporter ATP-binding protein"/>
    <property type="match status" value="1"/>
</dbReference>
<evidence type="ECO:0000256" key="4">
    <source>
        <dbReference type="ARBA" id="ARBA00022692"/>
    </source>
</evidence>
<dbReference type="PROSITE" id="PS00211">
    <property type="entry name" value="ABC_TRANSPORTER_1"/>
    <property type="match status" value="1"/>
</dbReference>
<dbReference type="OrthoDB" id="9762778at2"/>
<dbReference type="PANTHER" id="PTHR43394:SF1">
    <property type="entry name" value="ATP-BINDING CASSETTE SUB-FAMILY B MEMBER 10, MITOCHONDRIAL"/>
    <property type="match status" value="1"/>
</dbReference>
<dbReference type="SMART" id="SM00382">
    <property type="entry name" value="AAA"/>
    <property type="match status" value="1"/>
</dbReference>
<dbReference type="SUPFAM" id="SSF52540">
    <property type="entry name" value="P-loop containing nucleoside triphosphate hydrolases"/>
    <property type="match status" value="1"/>
</dbReference>
<keyword evidence="2" id="KW-0813">Transport</keyword>
<feature type="transmembrane region" description="Helical" evidence="9">
    <location>
        <begin position="278"/>
        <end position="296"/>
    </location>
</feature>
<reference evidence="12 13" key="1">
    <citation type="submission" date="2019-10" db="EMBL/GenBank/DDBJ databases">
        <title>The Genome Sequence of Clostridium tarantellae Isolated from Fish Brain.</title>
        <authorList>
            <person name="Bano L."/>
            <person name="Kiel M."/>
            <person name="Sales G."/>
            <person name="Doxey A.C."/>
            <person name="Mansfield M.J."/>
            <person name="Schiavone M."/>
            <person name="Rossetto O."/>
            <person name="Pirazzini M."/>
            <person name="Dobrindt U."/>
            <person name="Montecucco C."/>
        </authorList>
    </citation>
    <scope>NUCLEOTIDE SEQUENCE [LARGE SCALE GENOMIC DNA]</scope>
    <source>
        <strain evidence="12 13">DSM 3997</strain>
    </source>
</reference>
<dbReference type="Proteomes" id="UP000430345">
    <property type="component" value="Unassembled WGS sequence"/>
</dbReference>
<dbReference type="InterPro" id="IPR003439">
    <property type="entry name" value="ABC_transporter-like_ATP-bd"/>
</dbReference>
<keyword evidence="8 9" id="KW-0472">Membrane</keyword>
<evidence type="ECO:0000313" key="12">
    <source>
        <dbReference type="EMBL" id="MPQ42917.1"/>
    </source>
</evidence>
<dbReference type="GO" id="GO:0016887">
    <property type="term" value="F:ATP hydrolysis activity"/>
    <property type="evidence" value="ECO:0007669"/>
    <property type="project" value="InterPro"/>
</dbReference>
<dbReference type="InterPro" id="IPR003593">
    <property type="entry name" value="AAA+_ATPase"/>
</dbReference>
<organism evidence="12 13">
    <name type="scientific">Clostridium tarantellae</name>
    <dbReference type="NCBI Taxonomy" id="39493"/>
    <lineage>
        <taxon>Bacteria</taxon>
        <taxon>Bacillati</taxon>
        <taxon>Bacillota</taxon>
        <taxon>Clostridia</taxon>
        <taxon>Eubacteriales</taxon>
        <taxon>Clostridiaceae</taxon>
        <taxon>Clostridium</taxon>
    </lineage>
</organism>
<evidence type="ECO:0000259" key="11">
    <source>
        <dbReference type="PROSITE" id="PS50929"/>
    </source>
</evidence>
<dbReference type="InterPro" id="IPR039421">
    <property type="entry name" value="Type_1_exporter"/>
</dbReference>
<keyword evidence="4 9" id="KW-0812">Transmembrane</keyword>
<evidence type="ECO:0000256" key="7">
    <source>
        <dbReference type="ARBA" id="ARBA00022989"/>
    </source>
</evidence>
<dbReference type="InterPro" id="IPR036640">
    <property type="entry name" value="ABC1_TM_sf"/>
</dbReference>
<feature type="transmembrane region" description="Helical" evidence="9">
    <location>
        <begin position="51"/>
        <end position="76"/>
    </location>
</feature>
<evidence type="ECO:0000256" key="9">
    <source>
        <dbReference type="SAM" id="Phobius"/>
    </source>
</evidence>
<dbReference type="AlphaFoldDB" id="A0A6I1MLC5"/>
<sequence>MLKLLKYLKPYTLSVIAVVVLLFFYSLSTLYLPNLMANIIDKGVITGNTVYIFKTGGIMILFALGGSILAIISSYLSAKAGTSFAKDLRKDIFIKVSSYSLKKFDTIGTSSLITRSTNDINQIQQVILMFMRMMIIAPLTCIGGLIMALKTSFKLSNILLISIPLVALSIFIVGKKGIPLFKSMQVKLDKLNLISRENLTGIRVIRAFDKIKFEEKRFNFCNMALTNTAIKVNILMGILMPILMLILNLTSVAIMWYGAKYINSGTFEIGNLMAFIQYVMQIMMSLIMLSMMFILIPRASASADRVNEVLSLKNEIINSSSNKNNNILKGYVEFKNVSFKYPGAEEYTLKDISFYAKPGKTTAIIGSTGSGKSTIINLIPRFYDTTAGEIFIDGINIRNISIENLRKKIGLVPQKAILFSGTIADNLKYGKENALNEEIIKACKIAQAYNFVSEMPEGIHSSIAQGGSNVSGGQKQRLCIARALIRKPEIFLFDDSFSALDFKTDAKLRCALKKETKNSTIIVIAQRVSSIIDADTIIVLDNGSVVGKGTHTELLKSCKVYEEIVYSQLSKEEADA</sequence>
<feature type="domain" description="ABC transporter" evidence="10">
    <location>
        <begin position="332"/>
        <end position="567"/>
    </location>
</feature>
<dbReference type="GO" id="GO:0005886">
    <property type="term" value="C:plasma membrane"/>
    <property type="evidence" value="ECO:0007669"/>
    <property type="project" value="UniProtKB-SubCell"/>
</dbReference>
<dbReference type="PROSITE" id="PS50929">
    <property type="entry name" value="ABC_TM1F"/>
    <property type="match status" value="1"/>
</dbReference>
<dbReference type="RefSeq" id="WP_152887974.1">
    <property type="nucleotide sequence ID" value="NZ_WHJC01000028.1"/>
</dbReference>
<dbReference type="SUPFAM" id="SSF90123">
    <property type="entry name" value="ABC transporter transmembrane region"/>
    <property type="match status" value="1"/>
</dbReference>
<evidence type="ECO:0000256" key="2">
    <source>
        <dbReference type="ARBA" id="ARBA00022448"/>
    </source>
</evidence>
<protein>
    <submittedName>
        <fullName evidence="12">ATP-binding cassette domain-containing protein</fullName>
    </submittedName>
</protein>
<dbReference type="GO" id="GO:0015421">
    <property type="term" value="F:ABC-type oligopeptide transporter activity"/>
    <property type="evidence" value="ECO:0007669"/>
    <property type="project" value="TreeGrafter"/>
</dbReference>
<keyword evidence="5" id="KW-0547">Nucleotide-binding</keyword>
<dbReference type="GO" id="GO:0005524">
    <property type="term" value="F:ATP binding"/>
    <property type="evidence" value="ECO:0007669"/>
    <property type="project" value="UniProtKB-KW"/>
</dbReference>
<comment type="subcellular location">
    <subcellularLocation>
        <location evidence="1">Cell membrane</location>
        <topology evidence="1">Multi-pass membrane protein</topology>
    </subcellularLocation>
</comment>
<feature type="domain" description="ABC transmembrane type-1" evidence="11">
    <location>
        <begin position="16"/>
        <end position="298"/>
    </location>
</feature>
<dbReference type="InterPro" id="IPR011527">
    <property type="entry name" value="ABC1_TM_dom"/>
</dbReference>
<accession>A0A6I1MLC5</accession>
<dbReference type="PANTHER" id="PTHR43394">
    <property type="entry name" value="ATP-DEPENDENT PERMEASE MDL1, MITOCHONDRIAL"/>
    <property type="match status" value="1"/>
</dbReference>
<dbReference type="CDD" id="cd18548">
    <property type="entry name" value="ABC_6TM_Tm287_like"/>
    <property type="match status" value="1"/>
</dbReference>
<evidence type="ECO:0000256" key="3">
    <source>
        <dbReference type="ARBA" id="ARBA00022475"/>
    </source>
</evidence>
<feature type="transmembrane region" description="Helical" evidence="9">
    <location>
        <begin position="155"/>
        <end position="174"/>
    </location>
</feature>
<feature type="transmembrane region" description="Helical" evidence="9">
    <location>
        <begin position="232"/>
        <end position="258"/>
    </location>
</feature>
<comment type="caution">
    <text evidence="12">The sequence shown here is derived from an EMBL/GenBank/DDBJ whole genome shotgun (WGS) entry which is preliminary data.</text>
</comment>
<dbReference type="Gene3D" id="1.20.1560.10">
    <property type="entry name" value="ABC transporter type 1, transmembrane domain"/>
    <property type="match status" value="1"/>
</dbReference>
<dbReference type="Pfam" id="PF00005">
    <property type="entry name" value="ABC_tran"/>
    <property type="match status" value="1"/>
</dbReference>
<dbReference type="Gene3D" id="3.40.50.300">
    <property type="entry name" value="P-loop containing nucleotide triphosphate hydrolases"/>
    <property type="match status" value="1"/>
</dbReference>
<feature type="transmembrane region" description="Helical" evidence="9">
    <location>
        <begin position="126"/>
        <end position="149"/>
    </location>
</feature>
<evidence type="ECO:0000259" key="10">
    <source>
        <dbReference type="PROSITE" id="PS50893"/>
    </source>
</evidence>
<keyword evidence="6 12" id="KW-0067">ATP-binding</keyword>
<evidence type="ECO:0000256" key="5">
    <source>
        <dbReference type="ARBA" id="ARBA00022741"/>
    </source>
</evidence>
<gene>
    <name evidence="12" type="ORF">GBZ86_03995</name>
</gene>
<evidence type="ECO:0000256" key="1">
    <source>
        <dbReference type="ARBA" id="ARBA00004651"/>
    </source>
</evidence>
<keyword evidence="7 9" id="KW-1133">Transmembrane helix</keyword>
<dbReference type="EMBL" id="WHJC01000028">
    <property type="protein sequence ID" value="MPQ42917.1"/>
    <property type="molecule type" value="Genomic_DNA"/>
</dbReference>
<name>A0A6I1MLC5_9CLOT</name>
<keyword evidence="13" id="KW-1185">Reference proteome</keyword>
<dbReference type="PROSITE" id="PS50893">
    <property type="entry name" value="ABC_TRANSPORTER_2"/>
    <property type="match status" value="1"/>
</dbReference>
<evidence type="ECO:0000313" key="13">
    <source>
        <dbReference type="Proteomes" id="UP000430345"/>
    </source>
</evidence>
<dbReference type="InterPro" id="IPR017871">
    <property type="entry name" value="ABC_transporter-like_CS"/>
</dbReference>
<evidence type="ECO:0000256" key="6">
    <source>
        <dbReference type="ARBA" id="ARBA00022840"/>
    </source>
</evidence>
<keyword evidence="3" id="KW-1003">Cell membrane</keyword>
<dbReference type="InterPro" id="IPR027417">
    <property type="entry name" value="P-loop_NTPase"/>
</dbReference>
<dbReference type="Pfam" id="PF00664">
    <property type="entry name" value="ABC_membrane"/>
    <property type="match status" value="1"/>
</dbReference>
<evidence type="ECO:0000256" key="8">
    <source>
        <dbReference type="ARBA" id="ARBA00023136"/>
    </source>
</evidence>
<proteinExistence type="predicted"/>
<feature type="transmembrane region" description="Helical" evidence="9">
    <location>
        <begin position="12"/>
        <end position="31"/>
    </location>
</feature>